<dbReference type="Proteomes" id="UP000595437">
    <property type="component" value="Chromosome 3"/>
</dbReference>
<dbReference type="AlphaFoldDB" id="A0A7T8QS57"/>
<dbReference type="EMBL" id="CP045892">
    <property type="protein sequence ID" value="QQP53179.1"/>
    <property type="molecule type" value="Genomic_DNA"/>
</dbReference>
<sequence length="86" mass="9885">MSNGKDKKNDADLEGEIRGLKEDIQALKWLSDRKEREWNKILRLLKMKEEKLLYKNRKLTIHQRESRVAAASLLVAAAGSPDPPCQ</sequence>
<keyword evidence="2" id="KW-1185">Reference proteome</keyword>
<accession>A0A7T8QS57</accession>
<protein>
    <submittedName>
        <fullName evidence="1">Uncharacterized protein</fullName>
    </submittedName>
</protein>
<organism evidence="1 2">
    <name type="scientific">Caligus rogercresseyi</name>
    <name type="common">Sea louse</name>
    <dbReference type="NCBI Taxonomy" id="217165"/>
    <lineage>
        <taxon>Eukaryota</taxon>
        <taxon>Metazoa</taxon>
        <taxon>Ecdysozoa</taxon>
        <taxon>Arthropoda</taxon>
        <taxon>Crustacea</taxon>
        <taxon>Multicrustacea</taxon>
        <taxon>Hexanauplia</taxon>
        <taxon>Copepoda</taxon>
        <taxon>Siphonostomatoida</taxon>
        <taxon>Caligidae</taxon>
        <taxon>Caligus</taxon>
    </lineage>
</organism>
<proteinExistence type="predicted"/>
<evidence type="ECO:0000313" key="1">
    <source>
        <dbReference type="EMBL" id="QQP53179.1"/>
    </source>
</evidence>
<name>A0A7T8QS57_CALRO</name>
<gene>
    <name evidence="1" type="ORF">FKW44_005550</name>
</gene>
<evidence type="ECO:0000313" key="2">
    <source>
        <dbReference type="Proteomes" id="UP000595437"/>
    </source>
</evidence>
<reference evidence="2" key="1">
    <citation type="submission" date="2021-01" db="EMBL/GenBank/DDBJ databases">
        <title>Caligus Genome Assembly.</title>
        <authorList>
            <person name="Gallardo-Escarate C."/>
        </authorList>
    </citation>
    <scope>NUCLEOTIDE SEQUENCE [LARGE SCALE GENOMIC DNA]</scope>
</reference>